<evidence type="ECO:0000313" key="9">
    <source>
        <dbReference type="EMBL" id="MDT0261238.1"/>
    </source>
</evidence>
<name>A0ABU2J920_9ACTN</name>
<accession>A0ABU2J920</accession>
<feature type="region of interest" description="Disordered" evidence="7">
    <location>
        <begin position="1"/>
        <end position="33"/>
    </location>
</feature>
<dbReference type="PANTHER" id="PTHR45724">
    <property type="entry name" value="AQUAPORIN NIP2-1"/>
    <property type="match status" value="1"/>
</dbReference>
<proteinExistence type="inferred from homology"/>
<evidence type="ECO:0000256" key="3">
    <source>
        <dbReference type="ARBA" id="ARBA00022692"/>
    </source>
</evidence>
<dbReference type="Gene3D" id="1.20.1080.10">
    <property type="entry name" value="Glycerol uptake facilitator protein"/>
    <property type="match status" value="1"/>
</dbReference>
<evidence type="ECO:0000256" key="6">
    <source>
        <dbReference type="RuleBase" id="RU000477"/>
    </source>
</evidence>
<evidence type="ECO:0000256" key="4">
    <source>
        <dbReference type="ARBA" id="ARBA00022989"/>
    </source>
</evidence>
<dbReference type="InterPro" id="IPR000425">
    <property type="entry name" value="MIP"/>
</dbReference>
<feature type="transmembrane region" description="Helical" evidence="8">
    <location>
        <begin position="175"/>
        <end position="193"/>
    </location>
</feature>
<feature type="transmembrane region" description="Helical" evidence="8">
    <location>
        <begin position="58"/>
        <end position="78"/>
    </location>
</feature>
<keyword evidence="4 8" id="KW-1133">Transmembrane helix</keyword>
<dbReference type="InterPro" id="IPR023271">
    <property type="entry name" value="Aquaporin-like"/>
</dbReference>
<evidence type="ECO:0000256" key="8">
    <source>
        <dbReference type="SAM" id="Phobius"/>
    </source>
</evidence>
<comment type="similarity">
    <text evidence="6">Belongs to the MIP/aquaporin (TC 1.A.8) family.</text>
</comment>
<dbReference type="PRINTS" id="PR00783">
    <property type="entry name" value="MINTRINSICP"/>
</dbReference>
<keyword evidence="10" id="KW-1185">Reference proteome</keyword>
<feature type="region of interest" description="Disordered" evidence="7">
    <location>
        <begin position="274"/>
        <end position="293"/>
    </location>
</feature>
<gene>
    <name evidence="9" type="ORF">RM423_07495</name>
</gene>
<sequence>MTPPGSDTAHDGHSRGESERGEREVVDQRHGPRAGALWETEPRWARDFTNLNYEWRRLFSELFGTFLLVTAGAGAAVVQGRSAGQIGRVAEVTAPALTVLSVILFMGAVSGAHLNPVVSVSFALRGDFGWRRVPGYVLAQLVGAVLAAALLRATFGDVAQLGVTVPGPSFSTGQAFVIETVLSLGLVSVVLGTASTAQNIGALSAVGVGAYIALAGLWASPVSGASMNPARSLGPALVSRHLHDVWVYLAAPLLGAVLAVAAAYILRGPGGGLAGSRAAQGSLTPPMARRRQP</sequence>
<feature type="compositionally biased region" description="Basic and acidic residues" evidence="7">
    <location>
        <begin position="8"/>
        <end position="30"/>
    </location>
</feature>
<feature type="transmembrane region" description="Helical" evidence="8">
    <location>
        <begin position="98"/>
        <end position="124"/>
    </location>
</feature>
<feature type="transmembrane region" description="Helical" evidence="8">
    <location>
        <begin position="200"/>
        <end position="219"/>
    </location>
</feature>
<comment type="caution">
    <text evidence="9">The sequence shown here is derived from an EMBL/GenBank/DDBJ whole genome shotgun (WGS) entry which is preliminary data.</text>
</comment>
<dbReference type="PANTHER" id="PTHR45724:SF13">
    <property type="entry name" value="AQUAPORIN NIP1-1-RELATED"/>
    <property type="match status" value="1"/>
</dbReference>
<evidence type="ECO:0000256" key="1">
    <source>
        <dbReference type="ARBA" id="ARBA00004141"/>
    </source>
</evidence>
<protein>
    <submittedName>
        <fullName evidence="9">Aquaporin</fullName>
    </submittedName>
</protein>
<dbReference type="Pfam" id="PF00230">
    <property type="entry name" value="MIP"/>
    <property type="match status" value="1"/>
</dbReference>
<evidence type="ECO:0000256" key="7">
    <source>
        <dbReference type="SAM" id="MobiDB-lite"/>
    </source>
</evidence>
<dbReference type="SUPFAM" id="SSF81338">
    <property type="entry name" value="Aquaporin-like"/>
    <property type="match status" value="1"/>
</dbReference>
<feature type="transmembrane region" description="Helical" evidence="8">
    <location>
        <begin position="245"/>
        <end position="266"/>
    </location>
</feature>
<keyword evidence="3 6" id="KW-0812">Transmembrane</keyword>
<organism evidence="9 10">
    <name type="scientific">Jatrophihabitans lederbergiae</name>
    <dbReference type="NCBI Taxonomy" id="3075547"/>
    <lineage>
        <taxon>Bacteria</taxon>
        <taxon>Bacillati</taxon>
        <taxon>Actinomycetota</taxon>
        <taxon>Actinomycetes</taxon>
        <taxon>Jatrophihabitantales</taxon>
        <taxon>Jatrophihabitantaceae</taxon>
        <taxon>Jatrophihabitans</taxon>
    </lineage>
</organism>
<keyword evidence="2 6" id="KW-0813">Transport</keyword>
<dbReference type="RefSeq" id="WP_311422390.1">
    <property type="nucleotide sequence ID" value="NZ_JAVREH010000006.1"/>
</dbReference>
<keyword evidence="5 8" id="KW-0472">Membrane</keyword>
<evidence type="ECO:0000256" key="5">
    <source>
        <dbReference type="ARBA" id="ARBA00023136"/>
    </source>
</evidence>
<dbReference type="InterPro" id="IPR034294">
    <property type="entry name" value="Aquaporin_transptr"/>
</dbReference>
<feature type="transmembrane region" description="Helical" evidence="8">
    <location>
        <begin position="136"/>
        <end position="155"/>
    </location>
</feature>
<evidence type="ECO:0000256" key="2">
    <source>
        <dbReference type="ARBA" id="ARBA00022448"/>
    </source>
</evidence>
<dbReference type="EMBL" id="JAVREH010000006">
    <property type="protein sequence ID" value="MDT0261238.1"/>
    <property type="molecule type" value="Genomic_DNA"/>
</dbReference>
<comment type="subcellular location">
    <subcellularLocation>
        <location evidence="1">Membrane</location>
        <topology evidence="1">Multi-pass membrane protein</topology>
    </subcellularLocation>
</comment>
<evidence type="ECO:0000313" key="10">
    <source>
        <dbReference type="Proteomes" id="UP001183176"/>
    </source>
</evidence>
<dbReference type="Proteomes" id="UP001183176">
    <property type="component" value="Unassembled WGS sequence"/>
</dbReference>
<reference evidence="10" key="1">
    <citation type="submission" date="2023-07" db="EMBL/GenBank/DDBJ databases">
        <title>30 novel species of actinomycetes from the DSMZ collection.</title>
        <authorList>
            <person name="Nouioui I."/>
        </authorList>
    </citation>
    <scope>NUCLEOTIDE SEQUENCE [LARGE SCALE GENOMIC DNA]</scope>
    <source>
        <strain evidence="10">DSM 44399</strain>
    </source>
</reference>